<dbReference type="SUPFAM" id="SSF55874">
    <property type="entry name" value="ATPase domain of HSP90 chaperone/DNA topoisomerase II/histidine kinase"/>
    <property type="match status" value="1"/>
</dbReference>
<dbReference type="GO" id="GO:0000155">
    <property type="term" value="F:phosphorelay sensor kinase activity"/>
    <property type="evidence" value="ECO:0007669"/>
    <property type="project" value="InterPro"/>
</dbReference>
<evidence type="ECO:0000256" key="8">
    <source>
        <dbReference type="ARBA" id="ARBA00022741"/>
    </source>
</evidence>
<dbReference type="GO" id="GO:0005524">
    <property type="term" value="F:ATP binding"/>
    <property type="evidence" value="ECO:0007669"/>
    <property type="project" value="UniProtKB-KW"/>
</dbReference>
<dbReference type="CDD" id="cd00082">
    <property type="entry name" value="HisKA"/>
    <property type="match status" value="1"/>
</dbReference>
<feature type="domain" description="HAMP" evidence="16">
    <location>
        <begin position="176"/>
        <end position="230"/>
    </location>
</feature>
<keyword evidence="7 14" id="KW-0812">Transmembrane</keyword>
<keyword evidence="11 14" id="KW-1133">Transmembrane helix</keyword>
<keyword evidence="9 18" id="KW-0418">Kinase</keyword>
<evidence type="ECO:0000256" key="12">
    <source>
        <dbReference type="ARBA" id="ARBA00023012"/>
    </source>
</evidence>
<dbReference type="FunFam" id="3.30.565.10:FF:000006">
    <property type="entry name" value="Sensor histidine kinase WalK"/>
    <property type="match status" value="1"/>
</dbReference>
<evidence type="ECO:0000313" key="18">
    <source>
        <dbReference type="EMBL" id="THG91249.1"/>
    </source>
</evidence>
<dbReference type="Proteomes" id="UP000002754">
    <property type="component" value="Unassembled WGS sequence"/>
</dbReference>
<protein>
    <recommendedName>
        <fullName evidence="3">histidine kinase</fullName>
        <ecNumber evidence="3">2.7.13.3</ecNumber>
    </recommendedName>
</protein>
<dbReference type="CDD" id="cd06225">
    <property type="entry name" value="HAMP"/>
    <property type="match status" value="1"/>
</dbReference>
<dbReference type="AlphaFoldDB" id="A0A094WP29"/>
<evidence type="ECO:0000313" key="17">
    <source>
        <dbReference type="EMBL" id="KGA97718.1"/>
    </source>
</evidence>
<dbReference type="EMBL" id="ALPT02000023">
    <property type="protein sequence ID" value="KGA97718.1"/>
    <property type="molecule type" value="Genomic_DNA"/>
</dbReference>
<dbReference type="SUPFAM" id="SSF47384">
    <property type="entry name" value="Homodimeric domain of signal transducing histidine kinase"/>
    <property type="match status" value="1"/>
</dbReference>
<dbReference type="InterPro" id="IPR003661">
    <property type="entry name" value="HisK_dim/P_dom"/>
</dbReference>
<dbReference type="RefSeq" id="WP_003321035.1">
    <property type="nucleotide sequence ID" value="NZ_ALPT02000023.1"/>
</dbReference>
<dbReference type="SMART" id="SM00304">
    <property type="entry name" value="HAMP"/>
    <property type="match status" value="1"/>
</dbReference>
<keyword evidence="10" id="KW-0067">ATP-binding</keyword>
<dbReference type="eggNOG" id="COG5002">
    <property type="taxonomic scope" value="Bacteria"/>
</dbReference>
<keyword evidence="12" id="KW-0902">Two-component regulatory system</keyword>
<evidence type="ECO:0000259" key="16">
    <source>
        <dbReference type="PROSITE" id="PS50885"/>
    </source>
</evidence>
<dbReference type="PANTHER" id="PTHR45528">
    <property type="entry name" value="SENSOR HISTIDINE KINASE CPXA"/>
    <property type="match status" value="1"/>
</dbReference>
<evidence type="ECO:0000259" key="15">
    <source>
        <dbReference type="PROSITE" id="PS50109"/>
    </source>
</evidence>
<keyword evidence="19" id="KW-1185">Reference proteome</keyword>
<dbReference type="CDD" id="cd00075">
    <property type="entry name" value="HATPase"/>
    <property type="match status" value="1"/>
</dbReference>
<organism evidence="17 19">
    <name type="scientific">Alkalihalobacillus alcalophilus ATCC 27647 = CGMCC 1.3604</name>
    <dbReference type="NCBI Taxonomy" id="1218173"/>
    <lineage>
        <taxon>Bacteria</taxon>
        <taxon>Bacillati</taxon>
        <taxon>Bacillota</taxon>
        <taxon>Bacilli</taxon>
        <taxon>Bacillales</taxon>
        <taxon>Bacillaceae</taxon>
        <taxon>Alkalihalobacillus</taxon>
    </lineage>
</organism>
<dbReference type="SUPFAM" id="SSF158472">
    <property type="entry name" value="HAMP domain-like"/>
    <property type="match status" value="1"/>
</dbReference>
<evidence type="ECO:0000256" key="9">
    <source>
        <dbReference type="ARBA" id="ARBA00022777"/>
    </source>
</evidence>
<keyword evidence="6" id="KW-0808">Transferase</keyword>
<dbReference type="EMBL" id="JALP01000079">
    <property type="protein sequence ID" value="THG91249.1"/>
    <property type="molecule type" value="Genomic_DNA"/>
</dbReference>
<dbReference type="InterPro" id="IPR003660">
    <property type="entry name" value="HAMP_dom"/>
</dbReference>
<proteinExistence type="predicted"/>
<feature type="domain" description="Histidine kinase" evidence="15">
    <location>
        <begin position="238"/>
        <end position="451"/>
    </location>
</feature>
<dbReference type="SMART" id="SM00387">
    <property type="entry name" value="HATPase_c"/>
    <property type="match status" value="1"/>
</dbReference>
<evidence type="ECO:0000313" key="20">
    <source>
        <dbReference type="Proteomes" id="UP000297014"/>
    </source>
</evidence>
<comment type="caution">
    <text evidence="17">The sequence shown here is derived from an EMBL/GenBank/DDBJ whole genome shotgun (WGS) entry which is preliminary data.</text>
</comment>
<dbReference type="InterPro" id="IPR004358">
    <property type="entry name" value="Sig_transdc_His_kin-like_C"/>
</dbReference>
<evidence type="ECO:0000256" key="5">
    <source>
        <dbReference type="ARBA" id="ARBA00022553"/>
    </source>
</evidence>
<comment type="subcellular location">
    <subcellularLocation>
        <location evidence="2">Cell membrane</location>
        <topology evidence="2">Multi-pass membrane protein</topology>
    </subcellularLocation>
</comment>
<dbReference type="Gene3D" id="3.30.565.10">
    <property type="entry name" value="Histidine kinase-like ATPase, C-terminal domain"/>
    <property type="match status" value="1"/>
</dbReference>
<evidence type="ECO:0000256" key="10">
    <source>
        <dbReference type="ARBA" id="ARBA00022840"/>
    </source>
</evidence>
<dbReference type="Pfam" id="PF02518">
    <property type="entry name" value="HATPase_c"/>
    <property type="match status" value="1"/>
</dbReference>
<evidence type="ECO:0000256" key="6">
    <source>
        <dbReference type="ARBA" id="ARBA00022679"/>
    </source>
</evidence>
<evidence type="ECO:0000256" key="7">
    <source>
        <dbReference type="ARBA" id="ARBA00022692"/>
    </source>
</evidence>
<evidence type="ECO:0000256" key="3">
    <source>
        <dbReference type="ARBA" id="ARBA00012438"/>
    </source>
</evidence>
<name>A0A094WP29_ALKAL</name>
<dbReference type="InterPro" id="IPR050398">
    <property type="entry name" value="HssS/ArlS-like"/>
</dbReference>
<keyword evidence="4" id="KW-1003">Cell membrane</keyword>
<dbReference type="FunFam" id="1.10.287.130:FF:000001">
    <property type="entry name" value="Two-component sensor histidine kinase"/>
    <property type="match status" value="1"/>
</dbReference>
<evidence type="ECO:0000256" key="1">
    <source>
        <dbReference type="ARBA" id="ARBA00000085"/>
    </source>
</evidence>
<keyword evidence="5" id="KW-0597">Phosphoprotein</keyword>
<reference evidence="17 19" key="1">
    <citation type="journal article" date="2014" name="Genome Announc.">
        <title>Draft Genome Sequence of Bacillus alcalophilus AV1934, a Classic Alkaliphile Isolated from Human Feces in 1934.</title>
        <authorList>
            <person name="Attie O."/>
            <person name="Jayaprakash A."/>
            <person name="Shah H."/>
            <person name="Paulsen I.T."/>
            <person name="Morino M."/>
            <person name="Takahashi Y."/>
            <person name="Narumi I."/>
            <person name="Sachidanandam R."/>
            <person name="Satoh K."/>
            <person name="Ito M."/>
            <person name="Krulwich T.A."/>
        </authorList>
    </citation>
    <scope>NUCLEOTIDE SEQUENCE [LARGE SCALE GENOMIC DNA]</scope>
    <source>
        <strain evidence="17 19">AV1934</strain>
    </source>
</reference>
<evidence type="ECO:0000256" key="14">
    <source>
        <dbReference type="SAM" id="Phobius"/>
    </source>
</evidence>
<evidence type="ECO:0000256" key="11">
    <source>
        <dbReference type="ARBA" id="ARBA00022989"/>
    </source>
</evidence>
<dbReference type="InterPro" id="IPR003594">
    <property type="entry name" value="HATPase_dom"/>
</dbReference>
<sequence>MSLARKITFFSTGLLILLMLIISVAIYLLFSQFSQQAELERSLNQAQSMAKQISEQNNVTDATQIFELAVVHDGVIRLISDDGLPYLQTTLNLSLLRELPSAYSLSEEMETIIHREEKYAAARTPVIWPNGSVLTLEYIERMNIHESTIQLLRIALFIASAAIIIPSYFAGRALSNIILNPIKNLIQTMEEIRQSGRFKKIAISKETKDELGQMSLTFNHMIDLLDQNYQKQQRFVSDASHELRTPLTVISSYAKLLKRWGKSKPEVLEEAIEAISSESLRMKGLTKQMLDLANGENSLVNEVEKVDLCQVIAETRKHFNQAYEREIEFEDQTDHSIYVLAEKEKIKQLLFILLENAVKYSEEKIDLMLTTKNKHAQFTVTDYGVGIAHQDKEHIFERFFRVDKARSRETGGSGLGLAIAKSIVNSHSGTIKVESELGVGTTFIVEIPLLERE</sequence>
<gene>
    <name evidence="18" type="ORF">AJ85_05840</name>
    <name evidence="17" type="ORF">BALCAV_0208795</name>
</gene>
<accession>A0A094WP29</accession>
<dbReference type="Gene3D" id="6.10.340.10">
    <property type="match status" value="1"/>
</dbReference>
<keyword evidence="8" id="KW-0547">Nucleotide-binding</keyword>
<dbReference type="PROSITE" id="PS50885">
    <property type="entry name" value="HAMP"/>
    <property type="match status" value="1"/>
</dbReference>
<dbReference type="Proteomes" id="UP000297014">
    <property type="component" value="Unassembled WGS sequence"/>
</dbReference>
<dbReference type="GO" id="GO:0005886">
    <property type="term" value="C:plasma membrane"/>
    <property type="evidence" value="ECO:0007669"/>
    <property type="project" value="UniProtKB-SubCell"/>
</dbReference>
<dbReference type="InterPro" id="IPR005467">
    <property type="entry name" value="His_kinase_dom"/>
</dbReference>
<evidence type="ECO:0000256" key="13">
    <source>
        <dbReference type="ARBA" id="ARBA00023136"/>
    </source>
</evidence>
<dbReference type="PROSITE" id="PS50109">
    <property type="entry name" value="HIS_KIN"/>
    <property type="match status" value="1"/>
</dbReference>
<dbReference type="Pfam" id="PF00512">
    <property type="entry name" value="HisKA"/>
    <property type="match status" value="1"/>
</dbReference>
<feature type="transmembrane region" description="Helical" evidence="14">
    <location>
        <begin position="6"/>
        <end position="30"/>
    </location>
</feature>
<evidence type="ECO:0000256" key="4">
    <source>
        <dbReference type="ARBA" id="ARBA00022475"/>
    </source>
</evidence>
<dbReference type="InterPro" id="IPR036890">
    <property type="entry name" value="HATPase_C_sf"/>
</dbReference>
<dbReference type="PRINTS" id="PR00344">
    <property type="entry name" value="BCTRLSENSOR"/>
</dbReference>
<keyword evidence="13 14" id="KW-0472">Membrane</keyword>
<reference evidence="18 20" key="2">
    <citation type="submission" date="2014-01" db="EMBL/GenBank/DDBJ databases">
        <title>Draft genome sequencing of Bacillus alcalophilus CGMCC 1.3604.</title>
        <authorList>
            <person name="Yang J."/>
            <person name="Diao L."/>
            <person name="Yang S."/>
        </authorList>
    </citation>
    <scope>NUCLEOTIDE SEQUENCE [LARGE SCALE GENOMIC DNA]</scope>
    <source>
        <strain evidence="18 20">CGMCC 1.3604</strain>
    </source>
</reference>
<evidence type="ECO:0000313" key="19">
    <source>
        <dbReference type="Proteomes" id="UP000002754"/>
    </source>
</evidence>
<evidence type="ECO:0000256" key="2">
    <source>
        <dbReference type="ARBA" id="ARBA00004651"/>
    </source>
</evidence>
<dbReference type="SMART" id="SM00388">
    <property type="entry name" value="HisKA"/>
    <property type="match status" value="1"/>
</dbReference>
<dbReference type="Pfam" id="PF00672">
    <property type="entry name" value="HAMP"/>
    <property type="match status" value="1"/>
</dbReference>
<dbReference type="InterPro" id="IPR036097">
    <property type="entry name" value="HisK_dim/P_sf"/>
</dbReference>
<dbReference type="PANTHER" id="PTHR45528:SF12">
    <property type="entry name" value="SENSOR HISTIDINE KINASE ARSS"/>
    <property type="match status" value="1"/>
</dbReference>
<dbReference type="EC" id="2.7.13.3" evidence="3"/>
<dbReference type="STRING" id="1218173.BALCAV_0208795"/>
<dbReference type="OrthoDB" id="9786919at2"/>
<dbReference type="Gene3D" id="1.10.287.130">
    <property type="match status" value="1"/>
</dbReference>
<comment type="catalytic activity">
    <reaction evidence="1">
        <text>ATP + protein L-histidine = ADP + protein N-phospho-L-histidine.</text>
        <dbReference type="EC" id="2.7.13.3"/>
    </reaction>
</comment>